<dbReference type="Gene3D" id="3.40.720.10">
    <property type="entry name" value="Alkaline Phosphatase, subunit A"/>
    <property type="match status" value="1"/>
</dbReference>
<dbReference type="Pfam" id="PF01663">
    <property type="entry name" value="Phosphodiest"/>
    <property type="match status" value="1"/>
</dbReference>
<dbReference type="RefSeq" id="WP_208257134.1">
    <property type="nucleotide sequence ID" value="NZ_JAGEOJ010000007.1"/>
</dbReference>
<sequence length="784" mass="84264">MVEVPAQRRQSRRNRLARWLLSGWRPRWRQVVNLLWAWFLGVLVLSAIIAIHGGISARTPASVVAAVLIIAIVDAVLRPVLTALAVALSWFGVFAIGLFTQAIVGYVGLTLAPGIDVNSFWDAIGAAWLYALFATILSWLLAVDADDAFIGHCVRQATRGRGVIEPSDMPGVVFVQLDGVPRPVLDWALNAGNLPNLSRWVRSGEHVVRGWTARVPSTTPVSQAGLLHGSTEGIPAFRWYEKDAGRMLVANRPADAAEIESRISDGRGLLADDGASISNLFSGDAAVSLLSMSGASGRRRDALGPSSSYASFFTHPFGFSRALILTVGEMAKELYQARRQRNLGIEPRIRRGGSYVLLRGVTNVMLRDLNVALVVEQLMRGTRSVYVDFVDYDEIAHHAGPVRAESLRALEGLDEVLGQLERVAAQAPRPYAFVVVSDHGQSQGATFRQRYGLPLEDLVRDLMGGTAQMQTATGTFEEWGPVNTFLSQLTEQESVSAGIARRVLRDRARTGLGPTHGTDGRAQAKPRTAQAVVALDDENAAQPLAGDGRSAIRQNEPPAAHDGDAPAARADEAPSVRAHEQSAAQTAPAVRGNETPAVRGNETPAVQQERPEVVVAASGNLGLVYFPREPGRLTYEQIERLWPGMVGALANHPGIAFAVVESETGGPIAVGRDGIHHLVDGTVDGSDPLADFPANAAADMLRVTRLDHAPDIYLNSMVDEATGEVAAFEELVGCHGGLGGWQTEAMLVHPADWPVPAEPLVGAEAVHRLFVGWLERLGHRKGLQ</sequence>
<name>A0A939T4B9_9ACTN</name>
<feature type="compositionally biased region" description="Basic and acidic residues" evidence="1">
    <location>
        <begin position="559"/>
        <end position="580"/>
    </location>
</feature>
<dbReference type="Pfam" id="PF04020">
    <property type="entry name" value="Phage_holin_4_2"/>
    <property type="match status" value="1"/>
</dbReference>
<dbReference type="SUPFAM" id="SSF53649">
    <property type="entry name" value="Alkaline phosphatase-like"/>
    <property type="match status" value="1"/>
</dbReference>
<evidence type="ECO:0000256" key="2">
    <source>
        <dbReference type="SAM" id="Phobius"/>
    </source>
</evidence>
<feature type="region of interest" description="Disordered" evidence="1">
    <location>
        <begin position="506"/>
        <end position="529"/>
    </location>
</feature>
<protein>
    <submittedName>
        <fullName evidence="3">Alkaline phosphatase family protein</fullName>
    </submittedName>
</protein>
<feature type="region of interest" description="Disordered" evidence="1">
    <location>
        <begin position="548"/>
        <end position="608"/>
    </location>
</feature>
<organism evidence="3 4">
    <name type="scientific">Actinomadura barringtoniae</name>
    <dbReference type="NCBI Taxonomy" id="1427535"/>
    <lineage>
        <taxon>Bacteria</taxon>
        <taxon>Bacillati</taxon>
        <taxon>Actinomycetota</taxon>
        <taxon>Actinomycetes</taxon>
        <taxon>Streptosporangiales</taxon>
        <taxon>Thermomonosporaceae</taxon>
        <taxon>Actinomadura</taxon>
    </lineage>
</organism>
<feature type="transmembrane region" description="Helical" evidence="2">
    <location>
        <begin position="63"/>
        <end position="81"/>
    </location>
</feature>
<keyword evidence="2" id="KW-1133">Transmembrane helix</keyword>
<keyword evidence="4" id="KW-1185">Reference proteome</keyword>
<proteinExistence type="predicted"/>
<dbReference type="InterPro" id="IPR017850">
    <property type="entry name" value="Alkaline_phosphatase_core_sf"/>
</dbReference>
<feature type="transmembrane region" description="Helical" evidence="2">
    <location>
        <begin position="31"/>
        <end position="51"/>
    </location>
</feature>
<keyword evidence="2" id="KW-0812">Transmembrane</keyword>
<evidence type="ECO:0000313" key="4">
    <source>
        <dbReference type="Proteomes" id="UP000669179"/>
    </source>
</evidence>
<comment type="caution">
    <text evidence="3">The sequence shown here is derived from an EMBL/GenBank/DDBJ whole genome shotgun (WGS) entry which is preliminary data.</text>
</comment>
<dbReference type="InterPro" id="IPR007165">
    <property type="entry name" value="Phage_holin_4_2"/>
</dbReference>
<dbReference type="InterPro" id="IPR002591">
    <property type="entry name" value="Phosphodiest/P_Trfase"/>
</dbReference>
<dbReference type="EMBL" id="JAGEOJ010000007">
    <property type="protein sequence ID" value="MBO2449273.1"/>
    <property type="molecule type" value="Genomic_DNA"/>
</dbReference>
<reference evidence="3" key="1">
    <citation type="submission" date="2021-03" db="EMBL/GenBank/DDBJ databases">
        <authorList>
            <person name="Kanchanasin P."/>
            <person name="Saeng-In P."/>
            <person name="Phongsopitanun W."/>
            <person name="Yuki M."/>
            <person name="Kudo T."/>
            <person name="Ohkuma M."/>
            <person name="Tanasupawat S."/>
        </authorList>
    </citation>
    <scope>NUCLEOTIDE SEQUENCE</scope>
    <source>
        <strain evidence="3">GKU 128</strain>
    </source>
</reference>
<feature type="transmembrane region" description="Helical" evidence="2">
    <location>
        <begin position="87"/>
        <end position="108"/>
    </location>
</feature>
<accession>A0A939T4B9</accession>
<gene>
    <name evidence="3" type="ORF">J4573_19365</name>
</gene>
<evidence type="ECO:0000313" key="3">
    <source>
        <dbReference type="EMBL" id="MBO2449273.1"/>
    </source>
</evidence>
<dbReference type="AlphaFoldDB" id="A0A939T4B9"/>
<dbReference type="Proteomes" id="UP000669179">
    <property type="component" value="Unassembled WGS sequence"/>
</dbReference>
<feature type="transmembrane region" description="Helical" evidence="2">
    <location>
        <begin position="120"/>
        <end position="142"/>
    </location>
</feature>
<keyword evidence="2" id="KW-0472">Membrane</keyword>
<evidence type="ECO:0000256" key="1">
    <source>
        <dbReference type="SAM" id="MobiDB-lite"/>
    </source>
</evidence>